<dbReference type="PANTHER" id="PTHR46323:SF2">
    <property type="entry name" value="BETA-GALACTOSIDASE"/>
    <property type="match status" value="1"/>
</dbReference>
<dbReference type="InterPro" id="IPR036156">
    <property type="entry name" value="Beta-gal/glucu_dom_sf"/>
</dbReference>
<evidence type="ECO:0000259" key="13">
    <source>
        <dbReference type="Pfam" id="PF02929"/>
    </source>
</evidence>
<dbReference type="Proteomes" id="UP000199679">
    <property type="component" value="Chromosome I"/>
</dbReference>
<dbReference type="SUPFAM" id="SSF51445">
    <property type="entry name" value="(Trans)glycosidases"/>
    <property type="match status" value="1"/>
</dbReference>
<dbReference type="PRINTS" id="PR00132">
    <property type="entry name" value="GLHYDRLASE2"/>
</dbReference>
<dbReference type="Gene3D" id="2.70.98.10">
    <property type="match status" value="1"/>
</dbReference>
<dbReference type="SUPFAM" id="SSF49785">
    <property type="entry name" value="Galactose-binding domain-like"/>
    <property type="match status" value="1"/>
</dbReference>
<evidence type="ECO:0000256" key="4">
    <source>
        <dbReference type="ARBA" id="ARBA00011245"/>
    </source>
</evidence>
<keyword evidence="6" id="KW-0378">Hydrolase</keyword>
<evidence type="ECO:0000256" key="7">
    <source>
        <dbReference type="ARBA" id="ARBA00022837"/>
    </source>
</evidence>
<keyword evidence="8" id="KW-0326">Glycosidase</keyword>
<dbReference type="AlphaFoldDB" id="A0A1H1T0W7"/>
<dbReference type="SUPFAM" id="SSF74650">
    <property type="entry name" value="Galactose mutarotase-like"/>
    <property type="match status" value="1"/>
</dbReference>
<dbReference type="SUPFAM" id="SSF49303">
    <property type="entry name" value="beta-Galactosidase/glucuronidase domain"/>
    <property type="match status" value="1"/>
</dbReference>
<dbReference type="GO" id="GO:0030246">
    <property type="term" value="F:carbohydrate binding"/>
    <property type="evidence" value="ECO:0007669"/>
    <property type="project" value="InterPro"/>
</dbReference>
<proteinExistence type="inferred from homology"/>
<dbReference type="InterPro" id="IPR006101">
    <property type="entry name" value="Glyco_hydro_2"/>
</dbReference>
<dbReference type="EC" id="3.2.1.23" evidence="5"/>
<feature type="domain" description="Glycoside hydrolase family 2 immunoglobulin-like beta-sandwich" evidence="10">
    <location>
        <begin position="195"/>
        <end position="302"/>
    </location>
</feature>
<dbReference type="InterPro" id="IPR014718">
    <property type="entry name" value="GH-type_carb-bd"/>
</dbReference>
<dbReference type="Pfam" id="PF02836">
    <property type="entry name" value="Glyco_hydro_2_C"/>
    <property type="match status" value="1"/>
</dbReference>
<dbReference type="GO" id="GO:0005990">
    <property type="term" value="P:lactose catabolic process"/>
    <property type="evidence" value="ECO:0007669"/>
    <property type="project" value="TreeGrafter"/>
</dbReference>
<dbReference type="Gene3D" id="3.20.20.80">
    <property type="entry name" value="Glycosidases"/>
    <property type="match status" value="1"/>
</dbReference>
<evidence type="ECO:0000259" key="11">
    <source>
        <dbReference type="Pfam" id="PF02836"/>
    </source>
</evidence>
<dbReference type="InterPro" id="IPR050347">
    <property type="entry name" value="Bact_Beta-galactosidase"/>
</dbReference>
<dbReference type="Gene3D" id="2.60.120.260">
    <property type="entry name" value="Galactose-binding domain-like"/>
    <property type="match status" value="1"/>
</dbReference>
<dbReference type="InterPro" id="IPR006104">
    <property type="entry name" value="Glyco_hydro_2_N"/>
</dbReference>
<feature type="domain" description="Glycosyl hydrolases family 2 sugar binding" evidence="12">
    <location>
        <begin position="52"/>
        <end position="188"/>
    </location>
</feature>
<reference evidence="14 15" key="1">
    <citation type="submission" date="2016-10" db="EMBL/GenBank/DDBJ databases">
        <authorList>
            <person name="de Groot N.N."/>
        </authorList>
    </citation>
    <scope>NUCLEOTIDE SEQUENCE [LARGE SCALE GENOMIC DNA]</scope>
    <source>
        <strain evidence="14 15">MP1X4</strain>
    </source>
</reference>
<evidence type="ECO:0000256" key="2">
    <source>
        <dbReference type="ARBA" id="ARBA00001913"/>
    </source>
</evidence>
<dbReference type="InterPro" id="IPR006103">
    <property type="entry name" value="Glyco_hydro_2_cat"/>
</dbReference>
<keyword evidence="7" id="KW-0106">Calcium</keyword>
<comment type="similarity">
    <text evidence="3">Belongs to the glycosyl hydrolase 2 family.</text>
</comment>
<dbReference type="Pfam" id="PF00703">
    <property type="entry name" value="Glyco_hydro_2"/>
    <property type="match status" value="1"/>
</dbReference>
<evidence type="ECO:0000313" key="14">
    <source>
        <dbReference type="EMBL" id="SDS53309.1"/>
    </source>
</evidence>
<dbReference type="RefSeq" id="WP_091370514.1">
    <property type="nucleotide sequence ID" value="NZ_LT629740.1"/>
</dbReference>
<dbReference type="EMBL" id="LT629740">
    <property type="protein sequence ID" value="SDS53309.1"/>
    <property type="molecule type" value="Genomic_DNA"/>
</dbReference>
<evidence type="ECO:0000256" key="1">
    <source>
        <dbReference type="ARBA" id="ARBA00001412"/>
    </source>
</evidence>
<evidence type="ECO:0000256" key="9">
    <source>
        <dbReference type="ARBA" id="ARBA00032230"/>
    </source>
</evidence>
<evidence type="ECO:0000256" key="3">
    <source>
        <dbReference type="ARBA" id="ARBA00007401"/>
    </source>
</evidence>
<dbReference type="Pfam" id="PF02837">
    <property type="entry name" value="Glyco_hydro_2_N"/>
    <property type="match status" value="1"/>
</dbReference>
<evidence type="ECO:0000256" key="5">
    <source>
        <dbReference type="ARBA" id="ARBA00012756"/>
    </source>
</evidence>
<evidence type="ECO:0000259" key="12">
    <source>
        <dbReference type="Pfam" id="PF02837"/>
    </source>
</evidence>
<dbReference type="InterPro" id="IPR013783">
    <property type="entry name" value="Ig-like_fold"/>
</dbReference>
<dbReference type="InterPro" id="IPR004199">
    <property type="entry name" value="B-gal_small/dom_5"/>
</dbReference>
<dbReference type="Pfam" id="PF02929">
    <property type="entry name" value="Bgal_small_N"/>
    <property type="match status" value="1"/>
</dbReference>
<feature type="domain" description="Beta galactosidase small chain/" evidence="13">
    <location>
        <begin position="701"/>
        <end position="849"/>
    </location>
</feature>
<dbReference type="OrthoDB" id="9801077at2"/>
<feature type="domain" description="Glycoside hydrolase family 2 catalytic" evidence="11">
    <location>
        <begin position="304"/>
        <end position="590"/>
    </location>
</feature>
<dbReference type="Gene3D" id="2.60.40.10">
    <property type="entry name" value="Immunoglobulins"/>
    <property type="match status" value="1"/>
</dbReference>
<keyword evidence="15" id="KW-1185">Reference proteome</keyword>
<dbReference type="PANTHER" id="PTHR46323">
    <property type="entry name" value="BETA-GALACTOSIDASE"/>
    <property type="match status" value="1"/>
</dbReference>
<evidence type="ECO:0000313" key="15">
    <source>
        <dbReference type="Proteomes" id="UP000199679"/>
    </source>
</evidence>
<evidence type="ECO:0000256" key="8">
    <source>
        <dbReference type="ARBA" id="ARBA00023295"/>
    </source>
</evidence>
<comment type="catalytic activity">
    <reaction evidence="1">
        <text>Hydrolysis of terminal non-reducing beta-D-galactose residues in beta-D-galactosides.</text>
        <dbReference type="EC" id="3.2.1.23"/>
    </reaction>
</comment>
<evidence type="ECO:0000256" key="6">
    <source>
        <dbReference type="ARBA" id="ARBA00022801"/>
    </source>
</evidence>
<dbReference type="GO" id="GO:0009341">
    <property type="term" value="C:beta-galactosidase complex"/>
    <property type="evidence" value="ECO:0007669"/>
    <property type="project" value="InterPro"/>
</dbReference>
<organism evidence="14 15">
    <name type="scientific">Mucilaginibacter mallensis</name>
    <dbReference type="NCBI Taxonomy" id="652787"/>
    <lineage>
        <taxon>Bacteria</taxon>
        <taxon>Pseudomonadati</taxon>
        <taxon>Bacteroidota</taxon>
        <taxon>Sphingobacteriia</taxon>
        <taxon>Sphingobacteriales</taxon>
        <taxon>Sphingobacteriaceae</taxon>
        <taxon>Mucilaginibacter</taxon>
    </lineage>
</organism>
<sequence length="973" mass="108947">MKVRSYYKYQLLLLLLFYSICGGGQNRVDGFKVPRVSPLPFAVKGVQQAQLSLNGKWDFQVLGHAAKHSINVPGEWEMQGFTVNEGETAVYSLKLDIPADWKGQRIKIRFDGVSSHALVKVNNIRVGEHEGSFVCFEADITNALKSSDNILQVEVQALTISDHLACTSQYAVHTVGGLLRKVVLFAVPETNIASNVATTVFDPQFKNADLKLQSQLANESLSEVPSQLQYILTDAAGKVVFEKLSALEKNISPNGLRDINTTIRVKQPEQWNPEHPYLYHLKSSLLLDGKIVQSITQNVGFKQVEVKDNQLFVNGKSVKLHGVNRHSIYPLTGRSVSPELDRKDAELFRSANCNYIRTSHYPPSEEFLNAADELGLFVESEASLCWINHGASPIWKKWDYKDERFLPYMVNADVENVLVGRNHPSVIIWSLGNESVWSPLWAKVNKVVKQLDPSRPTTFHDQCWGGYNNAHSKADIAVYHYPGTNGPTACDTMKRPVLFGEYAHISCYSRRELLTDPGVRSSYGKPLETMYDSMYYHKGCLGGAIWAGIDDIFHMPDGRIVGYGPWGVIDAWRRPKPEYWGVKKAYSPIKIKSIKFPTAGKQYVELLVENRYDFTPLKGAAITVVLNGQPQTVKADVLPRSSGIIKIPATDFKTLQLTFKDPRGFIADEEKYEAEAHSTEIADQNVAVSFTENEAAYFVKKGNIQYSISKNSGIITSVRKGDTEILSQGPVFSMVPMNDDDGGKPNVAGETYQNNIYPLKNYPLYTLFARDLVAQKIDSGLKFSMNIAYADCKGKQIYLFTNDGKLIIEYEVQYSNADISPYQYGLMLQLPKSFDQLSWKRKGEFTAYPANDIARPEGTATLNAKHVPSVEEWGVVPTGDWKDDANDLGSNDFRATKRYIQNASLQDHNGDSVTILSDATQASRSWLQDEHMNWLIADYCNNGSEPFYGSPHSNGRIKIKDNTLKGKLVIVVK</sequence>
<gene>
    <name evidence="14" type="ORF">SAMN05216490_1328</name>
</gene>
<protein>
    <recommendedName>
        <fullName evidence="5">beta-galactosidase</fullName>
        <ecNumber evidence="5">3.2.1.23</ecNumber>
    </recommendedName>
    <alternativeName>
        <fullName evidence="9">Lactase</fullName>
    </alternativeName>
</protein>
<dbReference type="STRING" id="652787.SAMN05216490_1328"/>
<name>A0A1H1T0W7_MUCMA</name>
<dbReference type="InterPro" id="IPR006102">
    <property type="entry name" value="Ig-like_GH2"/>
</dbReference>
<accession>A0A1H1T0W7</accession>
<dbReference type="InterPro" id="IPR008979">
    <property type="entry name" value="Galactose-bd-like_sf"/>
</dbReference>
<dbReference type="InterPro" id="IPR017853">
    <property type="entry name" value="GH"/>
</dbReference>
<evidence type="ECO:0000259" key="10">
    <source>
        <dbReference type="Pfam" id="PF00703"/>
    </source>
</evidence>
<dbReference type="InterPro" id="IPR011013">
    <property type="entry name" value="Gal_mutarotase_sf_dom"/>
</dbReference>
<comment type="subunit">
    <text evidence="4">Monomer.</text>
</comment>
<dbReference type="GO" id="GO:0004565">
    <property type="term" value="F:beta-galactosidase activity"/>
    <property type="evidence" value="ECO:0007669"/>
    <property type="project" value="UniProtKB-EC"/>
</dbReference>
<comment type="cofactor">
    <cofactor evidence="2">
        <name>Ca(2+)</name>
        <dbReference type="ChEBI" id="CHEBI:29108"/>
    </cofactor>
</comment>